<keyword evidence="2" id="KW-0472">Membrane</keyword>
<dbReference type="Proteomes" id="UP001597116">
    <property type="component" value="Unassembled WGS sequence"/>
</dbReference>
<sequence length="314" mass="34236">MVNASDQTDLQTDAYPLAQTTGSEKRDSLNKKKILAISAAAMLLGGGAYTVAHQIQKRTGEPGIDIEEPSAVNEPTLDLPVEIDVAGKVSDTQSFDQAFTTAREEVGMGGVFNWQGRWFNTFEKEEWGSLSLEQRQEFTEMVVGEKLPVRSYTPATSQTTETQPVPAEVQPTVIEGSLNGQPVMGLDFDLDGIIDTIVLDGGNGNIYRVVDATGDAGLDTVYQYNSLDGEVIGMVRLEQPFILSNDDFSDSLENAMAQEVVNSILELEETITEPAPDLQNEFDGADGDETTYLANSLEEEDTYVNNGDVRDMDQ</sequence>
<evidence type="ECO:0000256" key="1">
    <source>
        <dbReference type="SAM" id="MobiDB-lite"/>
    </source>
</evidence>
<accession>A0ABW3QL25</accession>
<proteinExistence type="predicted"/>
<dbReference type="EMBL" id="JBHTLP010000045">
    <property type="protein sequence ID" value="MFD1145446.1"/>
    <property type="molecule type" value="Genomic_DNA"/>
</dbReference>
<reference evidence="4" key="1">
    <citation type="journal article" date="2019" name="Int. J. Syst. Evol. Microbiol.">
        <title>The Global Catalogue of Microorganisms (GCM) 10K type strain sequencing project: providing services to taxonomists for standard genome sequencing and annotation.</title>
        <authorList>
            <consortium name="The Broad Institute Genomics Platform"/>
            <consortium name="The Broad Institute Genome Sequencing Center for Infectious Disease"/>
            <person name="Wu L."/>
            <person name="Ma J."/>
        </authorList>
    </citation>
    <scope>NUCLEOTIDE SEQUENCE [LARGE SCALE GENOMIC DNA]</scope>
    <source>
        <strain evidence="4">CCUG 55608</strain>
    </source>
</reference>
<keyword evidence="2" id="KW-1133">Transmembrane helix</keyword>
<organism evidence="3 4">
    <name type="scientific">Larkinella insperata</name>
    <dbReference type="NCBI Taxonomy" id="332158"/>
    <lineage>
        <taxon>Bacteria</taxon>
        <taxon>Pseudomonadati</taxon>
        <taxon>Bacteroidota</taxon>
        <taxon>Cytophagia</taxon>
        <taxon>Cytophagales</taxon>
        <taxon>Spirosomataceae</taxon>
        <taxon>Larkinella</taxon>
    </lineage>
</organism>
<gene>
    <name evidence="3" type="ORF">ACFQ4C_30245</name>
</gene>
<name>A0ABW3QL25_9BACT</name>
<keyword evidence="2" id="KW-0812">Transmembrane</keyword>
<feature type="region of interest" description="Disordered" evidence="1">
    <location>
        <begin position="294"/>
        <end position="314"/>
    </location>
</feature>
<evidence type="ECO:0000256" key="2">
    <source>
        <dbReference type="SAM" id="Phobius"/>
    </source>
</evidence>
<feature type="compositionally biased region" description="Polar residues" evidence="1">
    <location>
        <begin position="1"/>
        <end position="11"/>
    </location>
</feature>
<dbReference type="RefSeq" id="WP_379885790.1">
    <property type="nucleotide sequence ID" value="NZ_JBHTLP010000045.1"/>
</dbReference>
<protein>
    <submittedName>
        <fullName evidence="3">Uncharacterized protein</fullName>
    </submittedName>
</protein>
<comment type="caution">
    <text evidence="3">The sequence shown here is derived from an EMBL/GenBank/DDBJ whole genome shotgun (WGS) entry which is preliminary data.</text>
</comment>
<evidence type="ECO:0000313" key="4">
    <source>
        <dbReference type="Proteomes" id="UP001597116"/>
    </source>
</evidence>
<evidence type="ECO:0000313" key="3">
    <source>
        <dbReference type="EMBL" id="MFD1145446.1"/>
    </source>
</evidence>
<keyword evidence="4" id="KW-1185">Reference proteome</keyword>
<feature type="region of interest" description="Disordered" evidence="1">
    <location>
        <begin position="1"/>
        <end position="24"/>
    </location>
</feature>
<feature type="transmembrane region" description="Helical" evidence="2">
    <location>
        <begin position="34"/>
        <end position="52"/>
    </location>
</feature>